<dbReference type="InterPro" id="IPR036296">
    <property type="entry name" value="SKP1-like_dim_sf"/>
</dbReference>
<dbReference type="PANTHER" id="PTHR11165">
    <property type="entry name" value="SKP1"/>
    <property type="match status" value="1"/>
</dbReference>
<feature type="chain" id="PRO_5041323744" description="SKP1 component POZ domain-containing protein" evidence="3">
    <location>
        <begin position="17"/>
        <end position="694"/>
    </location>
</feature>
<proteinExistence type="predicted"/>
<keyword evidence="5" id="KW-1185">Reference proteome</keyword>
<feature type="region of interest" description="Disordered" evidence="1">
    <location>
        <begin position="347"/>
        <end position="462"/>
    </location>
</feature>
<dbReference type="Gene3D" id="3.30.710.10">
    <property type="entry name" value="Potassium Channel Kv1.1, Chain A"/>
    <property type="match status" value="1"/>
</dbReference>
<feature type="compositionally biased region" description="Polar residues" evidence="1">
    <location>
        <begin position="444"/>
        <end position="458"/>
    </location>
</feature>
<feature type="transmembrane region" description="Helical" evidence="2">
    <location>
        <begin position="510"/>
        <end position="535"/>
    </location>
</feature>
<sequence>MHLLFGILALLHFTVADQHSQNDFSTQYGMNTIQLKKAFCDEVGYIDQFQWFNSSAFNEAEKTLPSIKNLVLQRQSDWNRDALNFGENVPFDECSRNYTELKSTVPVATRSEANLAATVDNFCLWAMILYRNSGLQLRVDANSIKMWHDYFKGQLSLLTESDKERIKRCGYVSRLYWGSLTGEQESSATDVDYTKVRGHAQYKDPFGAVVQTDYDDRTARLFNVYCEEVQLFEDFQWFNKTTRRLVEDLHRYICTRNPYCAYHQYFPNPQCWETFQKMQTNAVITANPETVWTKKTNDFCRLALNSAKNGQLLQHDKEAQTLHEEFKKASDLTNSDMAQINKCGKPFSLSVEPMKSPNRPAEVPEESGSHPQKFPEESGSYPQKFPEESGSYPQKFPKESGSYPQEFPQESGSHPQKFPEESSSHPPEFPQESGSHPHEFPGRSDSTGNNEEMTTTSEVKSDIHQRFFGTTPNYNSTIATTNATSNTTSNTTMPFDLNTFLTYWDFSNPVIIALCVAVGCLFHTTVVLAIALCVCSKMDTMLHLLQKKDFRKANLLKTMMGDLGFDDDALPEDAIPMPSIAAEALEAIVDWLRMHEGEEPRSEDDRQTHQLLDKQKPRLKLAAIINAAYYLEMPDFIDTLVKYTANSLEGKTAEEMSKWLDIPLEKDVRKNAAADGEADEGESAEKRGRAEADN</sequence>
<evidence type="ECO:0000313" key="5">
    <source>
        <dbReference type="Proteomes" id="UP001175271"/>
    </source>
</evidence>
<dbReference type="GO" id="GO:0006511">
    <property type="term" value="P:ubiquitin-dependent protein catabolic process"/>
    <property type="evidence" value="ECO:0007669"/>
    <property type="project" value="InterPro"/>
</dbReference>
<organism evidence="4 5">
    <name type="scientific">Steinernema hermaphroditum</name>
    <dbReference type="NCBI Taxonomy" id="289476"/>
    <lineage>
        <taxon>Eukaryota</taxon>
        <taxon>Metazoa</taxon>
        <taxon>Ecdysozoa</taxon>
        <taxon>Nematoda</taxon>
        <taxon>Chromadorea</taxon>
        <taxon>Rhabditida</taxon>
        <taxon>Tylenchina</taxon>
        <taxon>Panagrolaimomorpha</taxon>
        <taxon>Strongyloidoidea</taxon>
        <taxon>Steinernematidae</taxon>
        <taxon>Steinernema</taxon>
    </lineage>
</organism>
<keyword evidence="2" id="KW-0812">Transmembrane</keyword>
<dbReference type="Proteomes" id="UP001175271">
    <property type="component" value="Unassembled WGS sequence"/>
</dbReference>
<dbReference type="EMBL" id="JAUCMV010000002">
    <property type="protein sequence ID" value="KAK0414726.1"/>
    <property type="molecule type" value="Genomic_DNA"/>
</dbReference>
<feature type="signal peptide" evidence="3">
    <location>
        <begin position="1"/>
        <end position="16"/>
    </location>
</feature>
<dbReference type="AlphaFoldDB" id="A0AA39HYZ8"/>
<evidence type="ECO:0000313" key="4">
    <source>
        <dbReference type="EMBL" id="KAK0414726.1"/>
    </source>
</evidence>
<evidence type="ECO:0000256" key="1">
    <source>
        <dbReference type="SAM" id="MobiDB-lite"/>
    </source>
</evidence>
<comment type="caution">
    <text evidence="4">The sequence shown here is derived from an EMBL/GenBank/DDBJ whole genome shotgun (WGS) entry which is preliminary data.</text>
</comment>
<feature type="compositionally biased region" description="Basic and acidic residues" evidence="1">
    <location>
        <begin position="683"/>
        <end position="694"/>
    </location>
</feature>
<evidence type="ECO:0008006" key="6">
    <source>
        <dbReference type="Google" id="ProtNLM"/>
    </source>
</evidence>
<keyword evidence="2" id="KW-0472">Membrane</keyword>
<evidence type="ECO:0000256" key="2">
    <source>
        <dbReference type="SAM" id="Phobius"/>
    </source>
</evidence>
<dbReference type="InterPro" id="IPR011333">
    <property type="entry name" value="SKP1/BTB/POZ_sf"/>
</dbReference>
<protein>
    <recommendedName>
        <fullName evidence="6">SKP1 component POZ domain-containing protein</fullName>
    </recommendedName>
</protein>
<dbReference type="InterPro" id="IPR016897">
    <property type="entry name" value="SKP1"/>
</dbReference>
<evidence type="ECO:0000256" key="3">
    <source>
        <dbReference type="SAM" id="SignalP"/>
    </source>
</evidence>
<feature type="region of interest" description="Disordered" evidence="1">
    <location>
        <begin position="671"/>
        <end position="694"/>
    </location>
</feature>
<feature type="compositionally biased region" description="Low complexity" evidence="1">
    <location>
        <begin position="424"/>
        <end position="433"/>
    </location>
</feature>
<keyword evidence="3" id="KW-0732">Signal</keyword>
<name>A0AA39HYZ8_9BILA</name>
<dbReference type="SUPFAM" id="SSF81382">
    <property type="entry name" value="Skp1 dimerisation domain-like"/>
    <property type="match status" value="1"/>
</dbReference>
<keyword evidence="2" id="KW-1133">Transmembrane helix</keyword>
<reference evidence="4" key="1">
    <citation type="submission" date="2023-06" db="EMBL/GenBank/DDBJ databases">
        <title>Genomic analysis of the entomopathogenic nematode Steinernema hermaphroditum.</title>
        <authorList>
            <person name="Schwarz E.M."/>
            <person name="Heppert J.K."/>
            <person name="Baniya A."/>
            <person name="Schwartz H.T."/>
            <person name="Tan C.-H."/>
            <person name="Antoshechkin I."/>
            <person name="Sternberg P.W."/>
            <person name="Goodrich-Blair H."/>
            <person name="Dillman A.R."/>
        </authorList>
    </citation>
    <scope>NUCLEOTIDE SEQUENCE</scope>
    <source>
        <strain evidence="4">PS9179</strain>
        <tissue evidence="4">Whole animal</tissue>
    </source>
</reference>
<accession>A0AA39HYZ8</accession>
<gene>
    <name evidence="4" type="ORF">QR680_011587</name>
</gene>